<dbReference type="AlphaFoldDB" id="A0A553I095"/>
<protein>
    <recommendedName>
        <fullName evidence="6">GST N-terminal domain-containing protein</fullName>
    </recommendedName>
</protein>
<dbReference type="SUPFAM" id="SSF52833">
    <property type="entry name" value="Thioredoxin-like"/>
    <property type="match status" value="1"/>
</dbReference>
<dbReference type="PROSITE" id="PS50404">
    <property type="entry name" value="GST_NTER"/>
    <property type="match status" value="1"/>
</dbReference>
<comment type="similarity">
    <text evidence="1">Belongs to the GST superfamily.</text>
</comment>
<dbReference type="InterPro" id="IPR010987">
    <property type="entry name" value="Glutathione-S-Trfase_C-like"/>
</dbReference>
<evidence type="ECO:0000256" key="1">
    <source>
        <dbReference type="ARBA" id="ARBA00007409"/>
    </source>
</evidence>
<evidence type="ECO:0000259" key="2">
    <source>
        <dbReference type="PROSITE" id="PS50404"/>
    </source>
</evidence>
<name>A0A553I095_9PEZI</name>
<dbReference type="OrthoDB" id="202840at2759"/>
<dbReference type="CDD" id="cd00570">
    <property type="entry name" value="GST_N_family"/>
    <property type="match status" value="1"/>
</dbReference>
<feature type="domain" description="GST N-terminal" evidence="2">
    <location>
        <begin position="6"/>
        <end position="85"/>
    </location>
</feature>
<evidence type="ECO:0000259" key="3">
    <source>
        <dbReference type="PROSITE" id="PS50405"/>
    </source>
</evidence>
<dbReference type="Gene3D" id="1.20.1050.10">
    <property type="match status" value="1"/>
</dbReference>
<evidence type="ECO:0008006" key="6">
    <source>
        <dbReference type="Google" id="ProtNLM"/>
    </source>
</evidence>
<dbReference type="Gene3D" id="3.40.30.10">
    <property type="entry name" value="Glutaredoxin"/>
    <property type="match status" value="1"/>
</dbReference>
<feature type="domain" description="GST C-terminal" evidence="3">
    <location>
        <begin position="94"/>
        <end position="228"/>
    </location>
</feature>
<accession>A0A553I095</accession>
<dbReference type="InterPro" id="IPR036282">
    <property type="entry name" value="Glutathione-S-Trfase_C_sf"/>
</dbReference>
<dbReference type="InterPro" id="IPR036249">
    <property type="entry name" value="Thioredoxin-like_sf"/>
</dbReference>
<dbReference type="InterPro" id="IPR050983">
    <property type="entry name" value="GST_Omega/HSP26"/>
</dbReference>
<dbReference type="PROSITE" id="PS50405">
    <property type="entry name" value="GST_CTER"/>
    <property type="match status" value="1"/>
</dbReference>
<dbReference type="Proteomes" id="UP000319160">
    <property type="component" value="Unassembled WGS sequence"/>
</dbReference>
<dbReference type="PANTHER" id="PTHR43968">
    <property type="match status" value="1"/>
</dbReference>
<organism evidence="4 5">
    <name type="scientific">Xylaria flabelliformis</name>
    <dbReference type="NCBI Taxonomy" id="2512241"/>
    <lineage>
        <taxon>Eukaryota</taxon>
        <taxon>Fungi</taxon>
        <taxon>Dikarya</taxon>
        <taxon>Ascomycota</taxon>
        <taxon>Pezizomycotina</taxon>
        <taxon>Sordariomycetes</taxon>
        <taxon>Xylariomycetidae</taxon>
        <taxon>Xylariales</taxon>
        <taxon>Xylariaceae</taxon>
        <taxon>Xylaria</taxon>
    </lineage>
</organism>
<evidence type="ECO:0000313" key="4">
    <source>
        <dbReference type="EMBL" id="TRX93620.1"/>
    </source>
</evidence>
<gene>
    <name evidence="4" type="ORF">FHL15_005592</name>
</gene>
<dbReference type="PROSITE" id="PS51354">
    <property type="entry name" value="GLUTAREDOXIN_2"/>
    <property type="match status" value="1"/>
</dbReference>
<proteinExistence type="inferred from homology"/>
<reference evidence="5" key="1">
    <citation type="submission" date="2019-06" db="EMBL/GenBank/DDBJ databases">
        <title>Draft genome sequence of the griseofulvin-producing fungus Xylaria cubensis strain G536.</title>
        <authorList>
            <person name="Mead M.E."/>
            <person name="Raja H.A."/>
            <person name="Steenwyk J.L."/>
            <person name="Knowles S.L."/>
            <person name="Oberlies N.H."/>
            <person name="Rokas A."/>
        </authorList>
    </citation>
    <scope>NUCLEOTIDE SEQUENCE [LARGE SCALE GENOMIC DNA]</scope>
    <source>
        <strain evidence="5">G536</strain>
    </source>
</reference>
<keyword evidence="5" id="KW-1185">Reference proteome</keyword>
<dbReference type="Pfam" id="PF13409">
    <property type="entry name" value="GST_N_2"/>
    <property type="match status" value="1"/>
</dbReference>
<sequence length="232" mass="25596">MAVATPKLRLYTNHGCPWAHRAHIALSELNVPFEEEIIDLSKPRTAEYLKVNPRGLVPSLKVDDQIITESAVVSAFLADRFPSHLVPASNDANGPLERARIAFFVDTFMSKVNSNLFPLIMAKSEEERNTLAQKLVDAAVKEVEPLLADASPFFGGSDKLTLAEVLTGSFVIRLWSWPKYELLPKSLIDELSTKAPNFSRWAEAVAKHPSVSGIFDAEGTAARTKQRLASLK</sequence>
<dbReference type="EMBL" id="VFLP01000028">
    <property type="protein sequence ID" value="TRX93620.1"/>
    <property type="molecule type" value="Genomic_DNA"/>
</dbReference>
<dbReference type="InterPro" id="IPR040079">
    <property type="entry name" value="Glutathione_S-Trfase"/>
</dbReference>
<dbReference type="SUPFAM" id="SSF47616">
    <property type="entry name" value="GST C-terminal domain-like"/>
    <property type="match status" value="1"/>
</dbReference>
<evidence type="ECO:0000313" key="5">
    <source>
        <dbReference type="Proteomes" id="UP000319160"/>
    </source>
</evidence>
<dbReference type="SFLD" id="SFLDS00019">
    <property type="entry name" value="Glutathione_Transferase_(cytos"/>
    <property type="match status" value="1"/>
</dbReference>
<dbReference type="GO" id="GO:0005737">
    <property type="term" value="C:cytoplasm"/>
    <property type="evidence" value="ECO:0007669"/>
    <property type="project" value="TreeGrafter"/>
</dbReference>
<dbReference type="SFLD" id="SFLDG00358">
    <property type="entry name" value="Main_(cytGST)"/>
    <property type="match status" value="1"/>
</dbReference>
<dbReference type="InterPro" id="IPR004045">
    <property type="entry name" value="Glutathione_S-Trfase_N"/>
</dbReference>
<comment type="caution">
    <text evidence="4">The sequence shown here is derived from an EMBL/GenBank/DDBJ whole genome shotgun (WGS) entry which is preliminary data.</text>
</comment>
<dbReference type="STRING" id="2512241.A0A553I095"/>
<dbReference type="PANTHER" id="PTHR43968:SF8">
    <property type="entry name" value="S-TRANSFERASE, PUTATIVE (AFU_ORTHOLOGUE AFUA_2G00590)-RELATED"/>
    <property type="match status" value="1"/>
</dbReference>